<reference evidence="1 2" key="1">
    <citation type="submission" date="2021-05" db="EMBL/GenBank/DDBJ databases">
        <title>Novel species in genus Cellulomonas.</title>
        <authorList>
            <person name="Zhang G."/>
        </authorList>
    </citation>
    <scope>NUCLEOTIDE SEQUENCE [LARGE SCALE GENOMIC DNA]</scope>
    <source>
        <strain evidence="2">zg-ZUI222</strain>
    </source>
</reference>
<keyword evidence="2" id="KW-1185">Reference proteome</keyword>
<gene>
    <name evidence="1" type="ORF">KG103_17235</name>
</gene>
<dbReference type="RefSeq" id="WP_213319947.1">
    <property type="nucleotide sequence ID" value="NZ_CP074405.1"/>
</dbReference>
<protein>
    <recommendedName>
        <fullName evidence="3">DUF4178 domain-containing protein</fullName>
    </recommendedName>
</protein>
<evidence type="ECO:0000313" key="1">
    <source>
        <dbReference type="EMBL" id="QVI62133.1"/>
    </source>
</evidence>
<evidence type="ECO:0000313" key="2">
    <source>
        <dbReference type="Proteomes" id="UP000677804"/>
    </source>
</evidence>
<dbReference type="Proteomes" id="UP000677804">
    <property type="component" value="Chromosome"/>
</dbReference>
<proteinExistence type="predicted"/>
<accession>A0ABX8D511</accession>
<sequence>MKVGQFAVYRGVTYRASITPRREGVTAGLFAPGSAPRPDGFEWDDRGMWFARVAGTDLDEAYEIEVWARAPGGWVVQVDDWDEETGRALVTHMTRIQEQSPFGRYEEPAGEPPYLNYRRYDRMSQGAIPGDQLTDVRSVRRDVALPGRRVS</sequence>
<evidence type="ECO:0008006" key="3">
    <source>
        <dbReference type="Google" id="ProtNLM"/>
    </source>
</evidence>
<organism evidence="1 2">
    <name type="scientific">Cellulomonas wangleii</name>
    <dbReference type="NCBI Taxonomy" id="2816956"/>
    <lineage>
        <taxon>Bacteria</taxon>
        <taxon>Bacillati</taxon>
        <taxon>Actinomycetota</taxon>
        <taxon>Actinomycetes</taxon>
        <taxon>Micrococcales</taxon>
        <taxon>Cellulomonadaceae</taxon>
        <taxon>Cellulomonas</taxon>
    </lineage>
</organism>
<dbReference type="EMBL" id="CP074405">
    <property type="protein sequence ID" value="QVI62133.1"/>
    <property type="molecule type" value="Genomic_DNA"/>
</dbReference>
<name>A0ABX8D511_9CELL</name>